<dbReference type="InterPro" id="IPR000515">
    <property type="entry name" value="MetI-like"/>
</dbReference>
<feature type="transmembrane region" description="Helical" evidence="7">
    <location>
        <begin position="271"/>
        <end position="293"/>
    </location>
</feature>
<dbReference type="PANTHER" id="PTHR30193">
    <property type="entry name" value="ABC TRANSPORTER PERMEASE PROTEIN"/>
    <property type="match status" value="1"/>
</dbReference>
<keyword evidence="2 7" id="KW-0813">Transport</keyword>
<protein>
    <submittedName>
        <fullName evidence="9">Sugar ABC transporter permease</fullName>
    </submittedName>
</protein>
<dbReference type="Gene3D" id="1.10.3720.10">
    <property type="entry name" value="MetI-like"/>
    <property type="match status" value="1"/>
</dbReference>
<feature type="transmembrane region" description="Helical" evidence="7">
    <location>
        <begin position="122"/>
        <end position="144"/>
    </location>
</feature>
<accession>A0A255E967</accession>
<comment type="caution">
    <text evidence="9">The sequence shown here is derived from an EMBL/GenBank/DDBJ whole genome shotgun (WGS) entry which is preliminary data.</text>
</comment>
<dbReference type="InterPro" id="IPR035906">
    <property type="entry name" value="MetI-like_sf"/>
</dbReference>
<evidence type="ECO:0000256" key="5">
    <source>
        <dbReference type="ARBA" id="ARBA00022989"/>
    </source>
</evidence>
<evidence type="ECO:0000256" key="3">
    <source>
        <dbReference type="ARBA" id="ARBA00022475"/>
    </source>
</evidence>
<evidence type="ECO:0000256" key="7">
    <source>
        <dbReference type="RuleBase" id="RU363032"/>
    </source>
</evidence>
<dbReference type="PROSITE" id="PS50928">
    <property type="entry name" value="ABC_TM1"/>
    <property type="match status" value="1"/>
</dbReference>
<gene>
    <name evidence="9" type="ORF">CGZ92_07025</name>
</gene>
<name>A0A255E967_9ACTN</name>
<dbReference type="SUPFAM" id="SSF161098">
    <property type="entry name" value="MetI-like"/>
    <property type="match status" value="1"/>
</dbReference>
<comment type="subcellular location">
    <subcellularLocation>
        <location evidence="1 7">Cell membrane</location>
        <topology evidence="1 7">Multi-pass membrane protein</topology>
    </subcellularLocation>
</comment>
<evidence type="ECO:0000256" key="1">
    <source>
        <dbReference type="ARBA" id="ARBA00004651"/>
    </source>
</evidence>
<feature type="domain" description="ABC transmembrane type-1" evidence="8">
    <location>
        <begin position="85"/>
        <end position="289"/>
    </location>
</feature>
<proteinExistence type="inferred from homology"/>
<dbReference type="InterPro" id="IPR051393">
    <property type="entry name" value="ABC_transporter_permease"/>
</dbReference>
<dbReference type="Proteomes" id="UP000216533">
    <property type="component" value="Unassembled WGS sequence"/>
</dbReference>
<keyword evidence="4 7" id="KW-0812">Transmembrane</keyword>
<evidence type="ECO:0000313" key="10">
    <source>
        <dbReference type="Proteomes" id="UP000216533"/>
    </source>
</evidence>
<feature type="transmembrane region" description="Helical" evidence="7">
    <location>
        <begin position="212"/>
        <end position="233"/>
    </location>
</feature>
<feature type="transmembrane region" description="Helical" evidence="7">
    <location>
        <begin position="90"/>
        <end position="110"/>
    </location>
</feature>
<comment type="similarity">
    <text evidence="7">Belongs to the binding-protein-dependent transport system permease family.</text>
</comment>
<evidence type="ECO:0000256" key="2">
    <source>
        <dbReference type="ARBA" id="ARBA00022448"/>
    </source>
</evidence>
<evidence type="ECO:0000259" key="8">
    <source>
        <dbReference type="PROSITE" id="PS50928"/>
    </source>
</evidence>
<dbReference type="PANTHER" id="PTHR30193:SF37">
    <property type="entry name" value="INNER MEMBRANE ABC TRANSPORTER PERMEASE PROTEIN YCJO"/>
    <property type="match status" value="1"/>
</dbReference>
<keyword evidence="3" id="KW-1003">Cell membrane</keyword>
<keyword evidence="5 7" id="KW-1133">Transmembrane helix</keyword>
<dbReference type="Pfam" id="PF00528">
    <property type="entry name" value="BPD_transp_1"/>
    <property type="match status" value="1"/>
</dbReference>
<dbReference type="RefSeq" id="WP_094450683.1">
    <property type="nucleotide sequence ID" value="NZ_NMVI01000016.1"/>
</dbReference>
<evidence type="ECO:0000256" key="6">
    <source>
        <dbReference type="ARBA" id="ARBA00023136"/>
    </source>
</evidence>
<dbReference type="EMBL" id="NMVI01000016">
    <property type="protein sequence ID" value="OYN87461.1"/>
    <property type="molecule type" value="Genomic_DNA"/>
</dbReference>
<dbReference type="CDD" id="cd06261">
    <property type="entry name" value="TM_PBP2"/>
    <property type="match status" value="1"/>
</dbReference>
<dbReference type="GO" id="GO:0055085">
    <property type="term" value="P:transmembrane transport"/>
    <property type="evidence" value="ECO:0007669"/>
    <property type="project" value="InterPro"/>
</dbReference>
<reference evidence="9 10" key="1">
    <citation type="submission" date="2017-07" db="EMBL/GenBank/DDBJ databases">
        <title>Draft whole genome sequences of clinical Proprionibacteriaceae strains.</title>
        <authorList>
            <person name="Bernier A.-M."/>
            <person name="Bernard K."/>
            <person name="Domingo M.-C."/>
        </authorList>
    </citation>
    <scope>NUCLEOTIDE SEQUENCE [LARGE SCALE GENOMIC DNA]</scope>
    <source>
        <strain evidence="9 10">NML 160184</strain>
    </source>
</reference>
<evidence type="ECO:0000256" key="4">
    <source>
        <dbReference type="ARBA" id="ARBA00022692"/>
    </source>
</evidence>
<keyword evidence="6 7" id="KW-0472">Membrane</keyword>
<feature type="transmembrane region" description="Helical" evidence="7">
    <location>
        <begin position="164"/>
        <end position="191"/>
    </location>
</feature>
<organism evidence="9 10">
    <name type="scientific">Parenemella sanctibonifatiensis</name>
    <dbReference type="NCBI Taxonomy" id="2016505"/>
    <lineage>
        <taxon>Bacteria</taxon>
        <taxon>Bacillati</taxon>
        <taxon>Actinomycetota</taxon>
        <taxon>Actinomycetes</taxon>
        <taxon>Propionibacteriales</taxon>
        <taxon>Propionibacteriaceae</taxon>
        <taxon>Parenemella</taxon>
    </lineage>
</organism>
<evidence type="ECO:0000313" key="9">
    <source>
        <dbReference type="EMBL" id="OYN87461.1"/>
    </source>
</evidence>
<sequence>MARSTSVHGDQSRLAYLLLAPSLVLLVLVVGIPLGVSVWQSLHTTSGGVDPETGFIQQGTQFVGLDNYLAIFSDPASSDAFWNAFSNTTLFTVVGVTLETVIGVVMALIMAQALRGQGLLRASILVPWAIPTIVSALVWRVIFLADGIFNEIIGTKILWATEGWQAQAAVIIADVWKTAPYIGLLTLAGLLTIDNQVYEAAKVDGSSRWSTFWRITLPLVRPVLVVAVLFRLLDAMRMFDLPYALLGRLESGQTLATLAQFEASQTNYGPAATYSLVLMAYIGLVAFLFVRFLGADVIGDDDRLSRKEKRAAAQAAKAKAAEQATGTVVEAGQR</sequence>
<dbReference type="AlphaFoldDB" id="A0A255E967"/>
<feature type="transmembrane region" description="Helical" evidence="7">
    <location>
        <begin position="14"/>
        <end position="36"/>
    </location>
</feature>
<dbReference type="GO" id="GO:0005886">
    <property type="term" value="C:plasma membrane"/>
    <property type="evidence" value="ECO:0007669"/>
    <property type="project" value="UniProtKB-SubCell"/>
</dbReference>